<dbReference type="Ensembl" id="ENSSGRT00000069934.1">
    <property type="protein sequence ID" value="ENSSGRP00000065600.1"/>
    <property type="gene ID" value="ENSSGRG00000033748.1"/>
</dbReference>
<dbReference type="AlphaFoldDB" id="A0A672PPC5"/>
<reference evidence="7" key="1">
    <citation type="submission" date="2025-08" db="UniProtKB">
        <authorList>
            <consortium name="Ensembl"/>
        </authorList>
    </citation>
    <scope>IDENTIFICATION</scope>
</reference>
<feature type="compositionally biased region" description="Polar residues" evidence="5">
    <location>
        <begin position="238"/>
        <end position="255"/>
    </location>
</feature>
<feature type="compositionally biased region" description="Polar residues" evidence="5">
    <location>
        <begin position="169"/>
        <end position="183"/>
    </location>
</feature>
<dbReference type="GO" id="GO:0008544">
    <property type="term" value="P:epidermis development"/>
    <property type="evidence" value="ECO:0007669"/>
    <property type="project" value="TreeGrafter"/>
</dbReference>
<feature type="domain" description="LIM zinc-binding" evidence="6">
    <location>
        <begin position="388"/>
        <end position="454"/>
    </location>
</feature>
<feature type="compositionally biased region" description="Low complexity" evidence="5">
    <location>
        <begin position="185"/>
        <end position="207"/>
    </location>
</feature>
<dbReference type="SMART" id="SM00132">
    <property type="entry name" value="LIM"/>
    <property type="match status" value="1"/>
</dbReference>
<feature type="compositionally biased region" description="Polar residues" evidence="5">
    <location>
        <begin position="79"/>
        <end position="91"/>
    </location>
</feature>
<organism evidence="7 8">
    <name type="scientific">Sinocyclocheilus grahami</name>
    <name type="common">Dianchi golden-line fish</name>
    <name type="synonym">Barbus grahami</name>
    <dbReference type="NCBI Taxonomy" id="75366"/>
    <lineage>
        <taxon>Eukaryota</taxon>
        <taxon>Metazoa</taxon>
        <taxon>Chordata</taxon>
        <taxon>Craniata</taxon>
        <taxon>Vertebrata</taxon>
        <taxon>Euteleostomi</taxon>
        <taxon>Actinopterygii</taxon>
        <taxon>Neopterygii</taxon>
        <taxon>Teleostei</taxon>
        <taxon>Ostariophysi</taxon>
        <taxon>Cypriniformes</taxon>
        <taxon>Cyprinidae</taxon>
        <taxon>Cyprininae</taxon>
        <taxon>Sinocyclocheilus</taxon>
    </lineage>
</organism>
<dbReference type="Proteomes" id="UP000472262">
    <property type="component" value="Unassembled WGS sequence"/>
</dbReference>
<feature type="compositionally biased region" description="Basic and acidic residues" evidence="5">
    <location>
        <begin position="65"/>
        <end position="75"/>
    </location>
</feature>
<dbReference type="OrthoDB" id="9908139at2759"/>
<reference evidence="7" key="2">
    <citation type="submission" date="2025-09" db="UniProtKB">
        <authorList>
            <consortium name="Ensembl"/>
        </authorList>
    </citation>
    <scope>IDENTIFICATION</scope>
</reference>
<evidence type="ECO:0000259" key="6">
    <source>
        <dbReference type="PROSITE" id="PS50023"/>
    </source>
</evidence>
<dbReference type="GO" id="GO:0005737">
    <property type="term" value="C:cytoplasm"/>
    <property type="evidence" value="ECO:0007669"/>
    <property type="project" value="TreeGrafter"/>
</dbReference>
<keyword evidence="1 4" id="KW-0479">Metal-binding</keyword>
<proteinExistence type="predicted"/>
<feature type="region of interest" description="Disordered" evidence="5">
    <location>
        <begin position="1"/>
        <end position="267"/>
    </location>
</feature>
<sequence length="457" mass="48090">MSADSGKKRAVLKDSSWIRRNPEEDELVDYDPNPGKVVLGQRKSGNDVDSYDPNPGKVVLGQRKSGNDVDSKPLEDDQTSANSGTSVSSLTKRFGGSQELLNKSSITSTKSGAVSISSPSKPPLPVKNPALKTPSGSSFTARVFSGANTSSKPSSPVKRAFAEKLPEVTASQNTDGIAKSSSDGAAPSTPPSSVTVSSSAAPAATSTGVKSPVIPPAVKSPSRSESVSVSSLVSTSSTPTAQTVITNTKTSSSMLEETPKPAEKPSVDLKLSEISYSSARSPSSPPAVTLNTRYSYQTPSAPLDDLADTLLPTRSGSVQSPPVRSQTQVTTVYSEIPAASPTLRSPLQTLESSRTQVKTVYSEIPAASPTLRSPLQTLESSRTVSSRDVCTVCGRPIAGSERMILEDLKIISHASCFRCAVCHCDLGGLEAGKSLWVYRERVNCANCFSKIRGQWYI</sequence>
<evidence type="ECO:0000256" key="2">
    <source>
        <dbReference type="ARBA" id="ARBA00022833"/>
    </source>
</evidence>
<keyword evidence="3 4" id="KW-0440">LIM domain</keyword>
<dbReference type="PROSITE" id="PS50023">
    <property type="entry name" value="LIM_DOMAIN_2"/>
    <property type="match status" value="1"/>
</dbReference>
<dbReference type="KEGG" id="sgh:107564816"/>
<feature type="compositionally biased region" description="Polar residues" evidence="5">
    <location>
        <begin position="99"/>
        <end position="119"/>
    </location>
</feature>
<protein>
    <submittedName>
        <fullName evidence="7">Sciellin-like</fullName>
    </submittedName>
</protein>
<feature type="compositionally biased region" description="Basic and acidic residues" evidence="5">
    <location>
        <begin position="257"/>
        <end position="267"/>
    </location>
</feature>
<evidence type="ECO:0000256" key="3">
    <source>
        <dbReference type="ARBA" id="ARBA00023038"/>
    </source>
</evidence>
<dbReference type="Gene3D" id="2.10.110.10">
    <property type="entry name" value="Cysteine Rich Protein"/>
    <property type="match status" value="1"/>
</dbReference>
<evidence type="ECO:0000313" key="7">
    <source>
        <dbReference type="Ensembl" id="ENSSGRP00000065600.1"/>
    </source>
</evidence>
<dbReference type="PANTHER" id="PTHR15468">
    <property type="entry name" value="ZNF185"/>
    <property type="match status" value="1"/>
</dbReference>
<dbReference type="PANTHER" id="PTHR15468:SF7">
    <property type="entry name" value="SCIELLIN"/>
    <property type="match status" value="1"/>
</dbReference>
<dbReference type="InParanoid" id="A0A672PPC5"/>
<evidence type="ECO:0000256" key="4">
    <source>
        <dbReference type="PROSITE-ProRule" id="PRU00125"/>
    </source>
</evidence>
<name>A0A672PPC5_SINGR</name>
<feature type="compositionally biased region" description="Polar residues" evidence="5">
    <location>
        <begin position="134"/>
        <end position="154"/>
    </location>
</feature>
<dbReference type="OMA" id="INCHAAC"/>
<accession>A0A672PPC5</accession>
<dbReference type="RefSeq" id="XP_016105464.1">
    <property type="nucleotide sequence ID" value="XM_016249978.1"/>
</dbReference>
<evidence type="ECO:0000256" key="1">
    <source>
        <dbReference type="ARBA" id="ARBA00022723"/>
    </source>
</evidence>
<evidence type="ECO:0000313" key="8">
    <source>
        <dbReference type="Proteomes" id="UP000472262"/>
    </source>
</evidence>
<feature type="compositionally biased region" description="Low complexity" evidence="5">
    <location>
        <begin position="219"/>
        <end position="237"/>
    </location>
</feature>
<keyword evidence="2 4" id="KW-0862">Zinc</keyword>
<dbReference type="CDD" id="cd08368">
    <property type="entry name" value="LIM"/>
    <property type="match status" value="1"/>
</dbReference>
<dbReference type="InterPro" id="IPR001781">
    <property type="entry name" value="Znf_LIM"/>
</dbReference>
<keyword evidence="8" id="KW-1185">Reference proteome</keyword>
<gene>
    <name evidence="7" type="primary">LOC107564816</name>
</gene>
<dbReference type="GO" id="GO:0046872">
    <property type="term" value="F:metal ion binding"/>
    <property type="evidence" value="ECO:0007669"/>
    <property type="project" value="UniProtKB-KW"/>
</dbReference>
<evidence type="ECO:0000256" key="5">
    <source>
        <dbReference type="SAM" id="MobiDB-lite"/>
    </source>
</evidence>
<dbReference type="GeneID" id="107564816"/>
<dbReference type="InterPro" id="IPR052621">
    <property type="entry name" value="Cell_Prolif/Cornif_Regul"/>
</dbReference>